<dbReference type="Gene3D" id="1.10.530.10">
    <property type="match status" value="1"/>
</dbReference>
<organism evidence="4 5">
    <name type="scientific">Caulobacter segnis</name>
    <dbReference type="NCBI Taxonomy" id="88688"/>
    <lineage>
        <taxon>Bacteria</taxon>
        <taxon>Pseudomonadati</taxon>
        <taxon>Pseudomonadota</taxon>
        <taxon>Alphaproteobacteria</taxon>
        <taxon>Caulobacterales</taxon>
        <taxon>Caulobacteraceae</taxon>
        <taxon>Caulobacter</taxon>
    </lineage>
</organism>
<dbReference type="SUPFAM" id="SSF47090">
    <property type="entry name" value="PGBD-like"/>
    <property type="match status" value="1"/>
</dbReference>
<feature type="region of interest" description="Disordered" evidence="1">
    <location>
        <begin position="24"/>
        <end position="52"/>
    </location>
</feature>
<sequence length="436" mass="46060">MALDRRVFLVLFLAGCAETVTHPQMTPAPAPAPAPKPQTPQTPAPAPAAVPATPVDAETQAFDAWLADFRPRALAAGLSPALLDRELSGLTPDPKVISLDGRQPEFSKPVGAYIAGVVSDDRIAIGRAKRDQLAFLPQIETRYGVPRDILMAVWAMESAFGQLQGRFDVVRSMASLAADGRRRAWAEGELIAALKIIDSGEVTREQLKGSWAGAMGQTQFLPSSYRATAVDFDGDGKRDIWGSDADSLASAANLLVKGGWKPGVGWAKEVILPAGFDYGLAEGPREIPAWWEAKGVRRADGLPWTETDAAQPAGLILPAGAAGPAFLVLPNHFAIRTYNNSTSYALGIGLLADRFAGGGPLVTAWPQETALSLSDRMAAQIALARVGFNPGPADGVIGAGTRKALRAWQQSQQLPADGYLSSDMVARLKAQAGITP</sequence>
<dbReference type="GO" id="GO:0009253">
    <property type="term" value="P:peptidoglycan catabolic process"/>
    <property type="evidence" value="ECO:0007669"/>
    <property type="project" value="TreeGrafter"/>
</dbReference>
<proteinExistence type="predicted"/>
<evidence type="ECO:0000313" key="5">
    <source>
        <dbReference type="Proteomes" id="UP000249393"/>
    </source>
</evidence>
<dbReference type="SUPFAM" id="SSF53955">
    <property type="entry name" value="Lysozyme-like"/>
    <property type="match status" value="1"/>
</dbReference>
<dbReference type="AlphaFoldDB" id="A0A2W5V6A7"/>
<reference evidence="4 5" key="1">
    <citation type="submission" date="2017-08" db="EMBL/GenBank/DDBJ databases">
        <title>Infants hospitalized years apart are colonized by the same room-sourced microbial strains.</title>
        <authorList>
            <person name="Brooks B."/>
            <person name="Olm M.R."/>
            <person name="Firek B.A."/>
            <person name="Baker R."/>
            <person name="Thomas B.C."/>
            <person name="Morowitz M.J."/>
            <person name="Banfield J.F."/>
        </authorList>
    </citation>
    <scope>NUCLEOTIDE SEQUENCE [LARGE SCALE GENOMIC DNA]</scope>
    <source>
        <strain evidence="4">S2_003_000_R2_4</strain>
    </source>
</reference>
<dbReference type="Pfam" id="PF13406">
    <property type="entry name" value="SLT_2"/>
    <property type="match status" value="1"/>
</dbReference>
<dbReference type="InterPro" id="IPR036366">
    <property type="entry name" value="PGBDSf"/>
</dbReference>
<feature type="domain" description="Transglycosylase SLT" evidence="3">
    <location>
        <begin position="62"/>
        <end position="353"/>
    </location>
</feature>
<dbReference type="InterPro" id="IPR023346">
    <property type="entry name" value="Lysozyme-like_dom_sf"/>
</dbReference>
<dbReference type="Proteomes" id="UP000249393">
    <property type="component" value="Unassembled WGS sequence"/>
</dbReference>
<evidence type="ECO:0000313" key="4">
    <source>
        <dbReference type="EMBL" id="PZR35360.1"/>
    </source>
</evidence>
<evidence type="ECO:0000256" key="1">
    <source>
        <dbReference type="SAM" id="MobiDB-lite"/>
    </source>
</evidence>
<name>A0A2W5V6A7_9CAUL</name>
<dbReference type="RefSeq" id="WP_304276020.1">
    <property type="nucleotide sequence ID" value="NZ_QFQZ01000016.1"/>
</dbReference>
<dbReference type="InterPro" id="IPR002477">
    <property type="entry name" value="Peptidoglycan-bd-like"/>
</dbReference>
<feature type="domain" description="Peptidoglycan binding-like" evidence="2">
    <location>
        <begin position="374"/>
        <end position="428"/>
    </location>
</feature>
<protein>
    <submittedName>
        <fullName evidence="4">Lytic murein transglycosylase</fullName>
    </submittedName>
</protein>
<dbReference type="Gene3D" id="1.10.101.10">
    <property type="entry name" value="PGBD-like superfamily/PGBD"/>
    <property type="match status" value="1"/>
</dbReference>
<dbReference type="InterPro" id="IPR031304">
    <property type="entry name" value="SLT_2"/>
</dbReference>
<gene>
    <name evidence="4" type="ORF">DI526_07165</name>
</gene>
<dbReference type="InterPro" id="IPR043426">
    <property type="entry name" value="MltB-like"/>
</dbReference>
<dbReference type="NCBIfam" id="TIGR02283">
    <property type="entry name" value="MltB_2"/>
    <property type="match status" value="1"/>
</dbReference>
<evidence type="ECO:0000259" key="2">
    <source>
        <dbReference type="Pfam" id="PF01471"/>
    </source>
</evidence>
<dbReference type="EMBL" id="QFQZ01000016">
    <property type="protein sequence ID" value="PZR35360.1"/>
    <property type="molecule type" value="Genomic_DNA"/>
</dbReference>
<evidence type="ECO:0000259" key="3">
    <source>
        <dbReference type="Pfam" id="PF13406"/>
    </source>
</evidence>
<feature type="compositionally biased region" description="Pro residues" evidence="1">
    <location>
        <begin position="26"/>
        <end position="48"/>
    </location>
</feature>
<dbReference type="Pfam" id="PF01471">
    <property type="entry name" value="PG_binding_1"/>
    <property type="match status" value="1"/>
</dbReference>
<dbReference type="GO" id="GO:0008933">
    <property type="term" value="F:peptidoglycan lytic transglycosylase activity"/>
    <property type="evidence" value="ECO:0007669"/>
    <property type="project" value="TreeGrafter"/>
</dbReference>
<dbReference type="PANTHER" id="PTHR30163">
    <property type="entry name" value="MEMBRANE-BOUND LYTIC MUREIN TRANSGLYCOSYLASE B"/>
    <property type="match status" value="1"/>
</dbReference>
<accession>A0A2W5V6A7</accession>
<dbReference type="PANTHER" id="PTHR30163:SF8">
    <property type="entry name" value="LYTIC MUREIN TRANSGLYCOSYLASE"/>
    <property type="match status" value="1"/>
</dbReference>
<dbReference type="InterPro" id="IPR011970">
    <property type="entry name" value="MltB_2"/>
</dbReference>
<dbReference type="InterPro" id="IPR036365">
    <property type="entry name" value="PGBD-like_sf"/>
</dbReference>
<dbReference type="Gene3D" id="1.10.8.350">
    <property type="entry name" value="Bacterial muramidase"/>
    <property type="match status" value="1"/>
</dbReference>
<comment type="caution">
    <text evidence="4">The sequence shown here is derived from an EMBL/GenBank/DDBJ whole genome shotgun (WGS) entry which is preliminary data.</text>
</comment>